<evidence type="ECO:0000313" key="5">
    <source>
        <dbReference type="Proteomes" id="UP000503349"/>
    </source>
</evidence>
<evidence type="ECO:0000256" key="2">
    <source>
        <dbReference type="SAM" id="Phobius"/>
    </source>
</evidence>
<dbReference type="AlphaFoldDB" id="A0A6G1QWS1"/>
<dbReference type="EMBL" id="CM015712">
    <property type="protein sequence ID" value="KAF3707140.1"/>
    <property type="molecule type" value="Genomic_DNA"/>
</dbReference>
<accession>A0A6G1QWS1</accession>
<reference evidence="4 5" key="1">
    <citation type="submission" date="2019-02" db="EMBL/GenBank/DDBJ databases">
        <title>Opniocepnalus argus genome.</title>
        <authorList>
            <person name="Zhou C."/>
            <person name="Xiao S."/>
        </authorList>
    </citation>
    <scope>NUCLEOTIDE SEQUENCE [LARGE SCALE GENOMIC DNA]</scope>
    <source>
        <strain evidence="4">OARG1902GOOAL</strain>
        <tissue evidence="4">Muscle</tissue>
    </source>
</reference>
<keyword evidence="2" id="KW-1133">Transmembrane helix</keyword>
<dbReference type="PANTHER" id="PTHR22803">
    <property type="entry name" value="MANNOSE, PHOSPHOLIPASE, LECTIN RECEPTOR RELATED"/>
    <property type="match status" value="1"/>
</dbReference>
<keyword evidence="1 4" id="KW-0430">Lectin</keyword>
<evidence type="ECO:0000259" key="3">
    <source>
        <dbReference type="PROSITE" id="PS50041"/>
    </source>
</evidence>
<dbReference type="PROSITE" id="PS50041">
    <property type="entry name" value="C_TYPE_LECTIN_2"/>
    <property type="match status" value="1"/>
</dbReference>
<dbReference type="InterPro" id="IPR016186">
    <property type="entry name" value="C-type_lectin-like/link_sf"/>
</dbReference>
<evidence type="ECO:0000313" key="4">
    <source>
        <dbReference type="EMBL" id="KAF3707140.1"/>
    </source>
</evidence>
<dbReference type="InterPro" id="IPR016187">
    <property type="entry name" value="CTDL_fold"/>
</dbReference>
<dbReference type="SUPFAM" id="SSF56436">
    <property type="entry name" value="C-type lectin-like"/>
    <property type="match status" value="1"/>
</dbReference>
<dbReference type="Gene3D" id="3.10.100.10">
    <property type="entry name" value="Mannose-Binding Protein A, subunit A"/>
    <property type="match status" value="1"/>
</dbReference>
<gene>
    <name evidence="4" type="ORF">EXN66_Car000313</name>
</gene>
<dbReference type="InterPro" id="IPR001304">
    <property type="entry name" value="C-type_lectin-like"/>
</dbReference>
<evidence type="ECO:0000256" key="1">
    <source>
        <dbReference type="ARBA" id="ARBA00022734"/>
    </source>
</evidence>
<dbReference type="CDD" id="cd03590">
    <property type="entry name" value="CLECT_DC-SIGN_like"/>
    <property type="match status" value="1"/>
</dbReference>
<protein>
    <submittedName>
        <fullName evidence="4">C-type lectin domain family 4 member E</fullName>
    </submittedName>
</protein>
<keyword evidence="5" id="KW-1185">Reference proteome</keyword>
<sequence>MSEADLYCDVMFTNSRERIIDNASLNETTYSEVKISKLQPFTEQSVASQQVMSNRGSKVTTERVSLLVFGVLLIAAVIGLVIVSFYYLKTKDDLQRLQKHYDTIKANLTAIPGKNAQCPKCERCWELHGGKCYYFSLKALSWQQSRDDCESRGGDLVKIDSREEQKFLDETVRNKMMHGRDSFWIGLTDSVEEDKWVWVDGSPLSTSLTFWSQGQPTNWAGQNPNEEDCVMMGEKREVLDLKCWRDRACDIEQRRICEKSAETGL</sequence>
<proteinExistence type="predicted"/>
<keyword evidence="2" id="KW-0472">Membrane</keyword>
<organism evidence="4 5">
    <name type="scientific">Channa argus</name>
    <name type="common">Northern snakehead</name>
    <name type="synonym">Ophicephalus argus</name>
    <dbReference type="NCBI Taxonomy" id="215402"/>
    <lineage>
        <taxon>Eukaryota</taxon>
        <taxon>Metazoa</taxon>
        <taxon>Chordata</taxon>
        <taxon>Craniata</taxon>
        <taxon>Vertebrata</taxon>
        <taxon>Euteleostomi</taxon>
        <taxon>Actinopterygii</taxon>
        <taxon>Neopterygii</taxon>
        <taxon>Teleostei</taxon>
        <taxon>Neoteleostei</taxon>
        <taxon>Acanthomorphata</taxon>
        <taxon>Anabantaria</taxon>
        <taxon>Anabantiformes</taxon>
        <taxon>Channoidei</taxon>
        <taxon>Channidae</taxon>
        <taxon>Channa</taxon>
    </lineage>
</organism>
<feature type="transmembrane region" description="Helical" evidence="2">
    <location>
        <begin position="64"/>
        <end position="88"/>
    </location>
</feature>
<reference evidence="5" key="2">
    <citation type="submission" date="2019-02" db="EMBL/GenBank/DDBJ databases">
        <title>Opniocepnalus argus Var Kimnra genome.</title>
        <authorList>
            <person name="Zhou C."/>
            <person name="Xiao S."/>
        </authorList>
    </citation>
    <scope>NUCLEOTIDE SEQUENCE [LARGE SCALE GENOMIC DNA]</scope>
</reference>
<dbReference type="InterPro" id="IPR050111">
    <property type="entry name" value="C-type_lectin/snaclec_domain"/>
</dbReference>
<dbReference type="GO" id="GO:0030246">
    <property type="term" value="F:carbohydrate binding"/>
    <property type="evidence" value="ECO:0007669"/>
    <property type="project" value="UniProtKB-KW"/>
</dbReference>
<dbReference type="InterPro" id="IPR033989">
    <property type="entry name" value="CD209-like_CTLD"/>
</dbReference>
<keyword evidence="2" id="KW-0812">Transmembrane</keyword>
<feature type="domain" description="C-type lectin" evidence="3">
    <location>
        <begin position="128"/>
        <end position="258"/>
    </location>
</feature>
<dbReference type="Pfam" id="PF00059">
    <property type="entry name" value="Lectin_C"/>
    <property type="match status" value="1"/>
</dbReference>
<dbReference type="Proteomes" id="UP000503349">
    <property type="component" value="Chromosome 1"/>
</dbReference>
<name>A0A6G1QWS1_CHAAH</name>
<dbReference type="SMART" id="SM00034">
    <property type="entry name" value="CLECT"/>
    <property type="match status" value="1"/>
</dbReference>